<comment type="similarity">
    <text evidence="6">Belongs to the AP2/ERF transcription factor family. ERF subfamily.</text>
</comment>
<name>A0A7J7NTL0_9MAGN</name>
<proteinExistence type="inferred from homology"/>
<reference evidence="9 10" key="1">
    <citation type="journal article" date="2020" name="IScience">
        <title>Genome Sequencing of the Endangered Kingdonia uniflora (Circaeasteraceae, Ranunculales) Reveals Potential Mechanisms of Evolutionary Specialization.</title>
        <authorList>
            <person name="Sun Y."/>
            <person name="Deng T."/>
            <person name="Zhang A."/>
            <person name="Moore M.J."/>
            <person name="Landis J.B."/>
            <person name="Lin N."/>
            <person name="Zhang H."/>
            <person name="Zhang X."/>
            <person name="Huang J."/>
            <person name="Zhang X."/>
            <person name="Sun H."/>
            <person name="Wang H."/>
        </authorList>
    </citation>
    <scope>NUCLEOTIDE SEQUENCE [LARGE SCALE GENOMIC DNA]</scope>
    <source>
        <strain evidence="9">TB1705</strain>
        <tissue evidence="9">Leaf</tissue>
    </source>
</reference>
<evidence type="ECO:0000256" key="7">
    <source>
        <dbReference type="SAM" id="MobiDB-lite"/>
    </source>
</evidence>
<dbReference type="AlphaFoldDB" id="A0A7J7NTL0"/>
<dbReference type="InterPro" id="IPR001471">
    <property type="entry name" value="AP2/ERF_dom"/>
</dbReference>
<comment type="subcellular location">
    <subcellularLocation>
        <location evidence="1">Nucleus</location>
    </subcellularLocation>
</comment>
<keyword evidence="4" id="KW-0804">Transcription</keyword>
<dbReference type="PANTHER" id="PTHR31241">
    <property type="entry name" value="DEHYDRATION-RESPONSIVE ELEMENT-BINDING PROTEIN 2C"/>
    <property type="match status" value="1"/>
</dbReference>
<dbReference type="PROSITE" id="PS51032">
    <property type="entry name" value="AP2_ERF"/>
    <property type="match status" value="1"/>
</dbReference>
<keyword evidence="10" id="KW-1185">Reference proteome</keyword>
<evidence type="ECO:0000256" key="1">
    <source>
        <dbReference type="ARBA" id="ARBA00004123"/>
    </source>
</evidence>
<dbReference type="GO" id="GO:0045893">
    <property type="term" value="P:positive regulation of DNA-templated transcription"/>
    <property type="evidence" value="ECO:0007669"/>
    <property type="project" value="TreeGrafter"/>
</dbReference>
<evidence type="ECO:0000256" key="5">
    <source>
        <dbReference type="ARBA" id="ARBA00023242"/>
    </source>
</evidence>
<feature type="region of interest" description="Disordered" evidence="7">
    <location>
        <begin position="107"/>
        <end position="137"/>
    </location>
</feature>
<evidence type="ECO:0000256" key="6">
    <source>
        <dbReference type="ARBA" id="ARBA00024343"/>
    </source>
</evidence>
<keyword evidence="2" id="KW-0805">Transcription regulation</keyword>
<dbReference type="PRINTS" id="PR00367">
    <property type="entry name" value="ETHRSPELEMNT"/>
</dbReference>
<sequence length="292" mass="31930">MNDTEEQHPISDDSGTNTNNNTTATSGTSSSSNSRKCKGKGGPDNNKFRYRGVRQRSWGKWVAEIREPRKRTRKWLGTFSTAEDAARAYDRAAIIFYGSRAQLNLQPSGGSAGNPNNNGSCSLSSSSSSTSTLRPLLPRPPGLGLGLGLGLVTPSSYVRYGVYPTVNSSMFYPNVIQEHPQMIQQQQQHYENHFDSGPTTNVANSYVNPNPNDIHQGRFYDEINTLAGSVNSNLSLSCQQQPGFPPEQNPVDVVPQMSAGPSSPSSLWPYNGYDDYPSTCLWDDGDCCLFDI</sequence>
<evidence type="ECO:0000259" key="8">
    <source>
        <dbReference type="PROSITE" id="PS51032"/>
    </source>
</evidence>
<dbReference type="SUPFAM" id="SSF54171">
    <property type="entry name" value="DNA-binding domain"/>
    <property type="match status" value="1"/>
</dbReference>
<dbReference type="GO" id="GO:0006950">
    <property type="term" value="P:response to stress"/>
    <property type="evidence" value="ECO:0007669"/>
    <property type="project" value="TreeGrafter"/>
</dbReference>
<dbReference type="FunFam" id="3.30.730.10:FF:000001">
    <property type="entry name" value="Ethylene-responsive transcription factor 2"/>
    <property type="match status" value="1"/>
</dbReference>
<evidence type="ECO:0000313" key="9">
    <source>
        <dbReference type="EMBL" id="KAF6170370.1"/>
    </source>
</evidence>
<dbReference type="EMBL" id="JACGCM010000589">
    <property type="protein sequence ID" value="KAF6170370.1"/>
    <property type="molecule type" value="Genomic_DNA"/>
</dbReference>
<evidence type="ECO:0000313" key="10">
    <source>
        <dbReference type="Proteomes" id="UP000541444"/>
    </source>
</evidence>
<dbReference type="Gene3D" id="3.30.730.10">
    <property type="entry name" value="AP2/ERF domain"/>
    <property type="match status" value="1"/>
</dbReference>
<dbReference type="PANTHER" id="PTHR31241:SF24">
    <property type="entry name" value="ETHYLENE-RESPONSIVE TRANSCRIPTION FACTOR ABI4"/>
    <property type="match status" value="1"/>
</dbReference>
<dbReference type="InterPro" id="IPR036955">
    <property type="entry name" value="AP2/ERF_dom_sf"/>
</dbReference>
<protein>
    <recommendedName>
        <fullName evidence="8">AP2/ERF domain-containing protein</fullName>
    </recommendedName>
</protein>
<feature type="region of interest" description="Disordered" evidence="7">
    <location>
        <begin position="1"/>
        <end position="51"/>
    </location>
</feature>
<feature type="domain" description="AP2/ERF" evidence="8">
    <location>
        <begin position="49"/>
        <end position="106"/>
    </location>
</feature>
<dbReference type="GO" id="GO:0005634">
    <property type="term" value="C:nucleus"/>
    <property type="evidence" value="ECO:0007669"/>
    <property type="project" value="UniProtKB-SubCell"/>
</dbReference>
<dbReference type="GO" id="GO:0003700">
    <property type="term" value="F:DNA-binding transcription factor activity"/>
    <property type="evidence" value="ECO:0007669"/>
    <property type="project" value="InterPro"/>
</dbReference>
<dbReference type="GO" id="GO:0000976">
    <property type="term" value="F:transcription cis-regulatory region binding"/>
    <property type="evidence" value="ECO:0007669"/>
    <property type="project" value="TreeGrafter"/>
</dbReference>
<keyword evidence="3" id="KW-0238">DNA-binding</keyword>
<evidence type="ECO:0000256" key="3">
    <source>
        <dbReference type="ARBA" id="ARBA00023125"/>
    </source>
</evidence>
<dbReference type="Proteomes" id="UP000541444">
    <property type="component" value="Unassembled WGS sequence"/>
</dbReference>
<organism evidence="9 10">
    <name type="scientific">Kingdonia uniflora</name>
    <dbReference type="NCBI Taxonomy" id="39325"/>
    <lineage>
        <taxon>Eukaryota</taxon>
        <taxon>Viridiplantae</taxon>
        <taxon>Streptophyta</taxon>
        <taxon>Embryophyta</taxon>
        <taxon>Tracheophyta</taxon>
        <taxon>Spermatophyta</taxon>
        <taxon>Magnoliopsida</taxon>
        <taxon>Ranunculales</taxon>
        <taxon>Circaeasteraceae</taxon>
        <taxon>Kingdonia</taxon>
    </lineage>
</organism>
<keyword evidence="5" id="KW-0539">Nucleus</keyword>
<feature type="compositionally biased region" description="Basic and acidic residues" evidence="7">
    <location>
        <begin position="1"/>
        <end position="11"/>
    </location>
</feature>
<feature type="compositionally biased region" description="Low complexity" evidence="7">
    <location>
        <begin position="113"/>
        <end position="136"/>
    </location>
</feature>
<feature type="compositionally biased region" description="Low complexity" evidence="7">
    <location>
        <begin position="12"/>
        <end position="34"/>
    </location>
</feature>
<dbReference type="SMART" id="SM00380">
    <property type="entry name" value="AP2"/>
    <property type="match status" value="1"/>
</dbReference>
<gene>
    <name evidence="9" type="ORF">GIB67_014300</name>
</gene>
<dbReference type="InterPro" id="IPR016177">
    <property type="entry name" value="DNA-bd_dom_sf"/>
</dbReference>
<dbReference type="Pfam" id="PF00847">
    <property type="entry name" value="AP2"/>
    <property type="match status" value="1"/>
</dbReference>
<dbReference type="OrthoDB" id="1938645at2759"/>
<accession>A0A7J7NTL0</accession>
<evidence type="ECO:0000256" key="2">
    <source>
        <dbReference type="ARBA" id="ARBA00023015"/>
    </source>
</evidence>
<evidence type="ECO:0000256" key="4">
    <source>
        <dbReference type="ARBA" id="ARBA00023163"/>
    </source>
</evidence>
<comment type="caution">
    <text evidence="9">The sequence shown here is derived from an EMBL/GenBank/DDBJ whole genome shotgun (WGS) entry which is preliminary data.</text>
</comment>
<dbReference type="CDD" id="cd00018">
    <property type="entry name" value="AP2"/>
    <property type="match status" value="1"/>
</dbReference>